<reference evidence="1" key="2">
    <citation type="submission" date="2013-10" db="EMBL/GenBank/DDBJ databases">
        <authorList>
            <person name="Aslett M."/>
        </authorList>
    </citation>
    <scope>NUCLEOTIDE SEQUENCE [LARGE SCALE GENOMIC DNA]</scope>
    <source>
        <strain evidence="1">Weybridge</strain>
    </source>
</reference>
<keyword evidence="2" id="KW-1185">Reference proteome</keyword>
<dbReference type="OrthoDB" id="447173at2759"/>
<accession>U6M6E7</accession>
<dbReference type="VEuPathDB" id="ToxoDB:EMWEY_00002850"/>
<proteinExistence type="predicted"/>
<protein>
    <submittedName>
        <fullName evidence="1">Uncharacterized protein</fullName>
    </submittedName>
</protein>
<evidence type="ECO:0000313" key="1">
    <source>
        <dbReference type="EMBL" id="CDJ58638.1"/>
    </source>
</evidence>
<name>U6M6E7_EIMMA</name>
<evidence type="ECO:0000313" key="2">
    <source>
        <dbReference type="Proteomes" id="UP000030763"/>
    </source>
</evidence>
<reference evidence="1" key="1">
    <citation type="submission" date="2013-10" db="EMBL/GenBank/DDBJ databases">
        <title>Genomic analysis of the causative agents of coccidiosis in chickens.</title>
        <authorList>
            <person name="Reid A.J."/>
            <person name="Blake D."/>
            <person name="Billington K."/>
            <person name="Browne H."/>
            <person name="Dunn M."/>
            <person name="Hung S."/>
            <person name="Kawahara F."/>
            <person name="Miranda-Saavedra D."/>
            <person name="Mourier T."/>
            <person name="Nagra H."/>
            <person name="Otto T.D."/>
            <person name="Rawlings N."/>
            <person name="Sanchez A."/>
            <person name="Sanders M."/>
            <person name="Subramaniam C."/>
            <person name="Tay Y."/>
            <person name="Dear P."/>
            <person name="Doerig C."/>
            <person name="Gruber A."/>
            <person name="Parkinson J."/>
            <person name="Shirley M."/>
            <person name="Wan K.L."/>
            <person name="Berriman M."/>
            <person name="Tomley F."/>
            <person name="Pain A."/>
        </authorList>
    </citation>
    <scope>NUCLEOTIDE SEQUENCE [LARGE SCALE GENOMIC DNA]</scope>
    <source>
        <strain evidence="1">Weybridge</strain>
    </source>
</reference>
<dbReference type="RefSeq" id="XP_013335286.1">
    <property type="nucleotide sequence ID" value="XM_013479832.1"/>
</dbReference>
<sequence>MFGTSFTDGIKLILTHDMSLTSCSKRPGVHQKERGSKRPLSSLQSLPEHFSLPKQHLEVCVILAIRAVDFSTAHGLALRYQLQSLVEPPPFDVAPVEPKVIAAKFHAPTSAPRRVTVERRRRAYEAYDIEQLLIERGINYRDQTFESKSWLPLEPFDDTTFDDRSPQEWMALCKGPDGSFLPLSGKGLRRGNGGDCKWEACRVYAYDEVSCKFHVQWAAAESLIQYNYYIDNMPTSDIPGLDEVQQKRVMDKALSCPRTRQCKSATVDSLLKEVNTYFARTMNKIAFDIFLDRNKDKRLRTDLQLPPAPKPRPPSWHALVTVPAYDFSKAFASFCSTSLYVKNEVIRAMVGIREECVDVLEKRIFNTSFPRAVKLDEFRQMQRASISQVTYFLQEAWASKLHEIIDSNLRHVGKGWFNIYEFNKETYEYGKVKRMLILTRLLMRDALRIMTTRSIEDLVELFRSSTPETVNIRSLSDVQNIYQESRVKSLERKLLWKGLFFVEITRSPDGTQFVLTPRPEAFVEAADEFFDRGQVLQGCRTWLGMGLLHFDHLI</sequence>
<organism evidence="1 2">
    <name type="scientific">Eimeria maxima</name>
    <name type="common">Coccidian parasite</name>
    <dbReference type="NCBI Taxonomy" id="5804"/>
    <lineage>
        <taxon>Eukaryota</taxon>
        <taxon>Sar</taxon>
        <taxon>Alveolata</taxon>
        <taxon>Apicomplexa</taxon>
        <taxon>Conoidasida</taxon>
        <taxon>Coccidia</taxon>
        <taxon>Eucoccidiorida</taxon>
        <taxon>Eimeriorina</taxon>
        <taxon>Eimeriidae</taxon>
        <taxon>Eimeria</taxon>
    </lineage>
</organism>
<dbReference type="AlphaFoldDB" id="U6M6E7"/>
<gene>
    <name evidence="1" type="ORF">EMWEY_00002850</name>
</gene>
<dbReference type="EMBL" id="HG719760">
    <property type="protein sequence ID" value="CDJ58638.1"/>
    <property type="molecule type" value="Genomic_DNA"/>
</dbReference>
<dbReference type="GeneID" id="25334271"/>
<dbReference type="Proteomes" id="UP000030763">
    <property type="component" value="Unassembled WGS sequence"/>
</dbReference>